<sequence>MTASLLSAPWRTDAIRYLHNKNSTAHSEMEGLGGGNVPSNQCRNFLPPSAFGTHHNPLSSGPAYSVGDRAHSVISESAKQCTPCPAPTSPPSPAISYGYHFGSSYYSCRNVGIQQTALKSGAHASLGGYPVDKYMDVSGLTNTSVPSDEVSSRAKEFAFYQSYPNPYQRVSGYLDVPVVPAISGHGEPRHEALIPMETYQPWTFANGWNGQVYCPKDQTQASHFWKSPLSGDVMHHQTDLNIYRRGRKKRVPYTKTQLKELEKEYATNKFITKEKRRRISTASNLTERQVTIWFQNRRVKEKKVVSKIKDNIP</sequence>
<dbReference type="Proteomes" id="UP000314986">
    <property type="component" value="Unassembled WGS sequence"/>
</dbReference>
<reference evidence="14" key="3">
    <citation type="journal article" date="2009" name="Proc. Natl. Acad. Sci. U.S.A.">
        <title>Elephant shark (Callorhinchus milii) provides insights into the evolution of Hox gene clusters in gnathostomes.</title>
        <authorList>
            <person name="Ravi V."/>
            <person name="Lam K."/>
            <person name="Tay B.-H."/>
            <person name="Tay A."/>
            <person name="Brenner S."/>
            <person name="Venkatesh B."/>
        </authorList>
    </citation>
    <scope>NUCLEOTIDE SEQUENCE</scope>
</reference>
<dbReference type="FunFam" id="1.10.10.60:FF:000130">
    <property type="entry name" value="Homeobox protein Hox-D12"/>
    <property type="match status" value="1"/>
</dbReference>
<dbReference type="KEGG" id="cmk:103176477"/>
<dbReference type="Ensembl" id="ENSCMIT00000030272.1">
    <property type="protein sequence ID" value="ENSCMIP00000029806.1"/>
    <property type="gene ID" value="ENSCMIG00000012869.1"/>
</dbReference>
<evidence type="ECO:0000256" key="10">
    <source>
        <dbReference type="ARBA" id="ARBA00045418"/>
    </source>
</evidence>
<evidence type="ECO:0000256" key="6">
    <source>
        <dbReference type="ARBA" id="ARBA00023155"/>
    </source>
</evidence>
<evidence type="ECO:0000256" key="12">
    <source>
        <dbReference type="RuleBase" id="RU000682"/>
    </source>
</evidence>
<reference evidence="16" key="1">
    <citation type="journal article" date="2006" name="Science">
        <title>Ancient noncoding elements conserved in the human genome.</title>
        <authorList>
            <person name="Venkatesh B."/>
            <person name="Kirkness E.F."/>
            <person name="Loh Y.H."/>
            <person name="Halpern A.L."/>
            <person name="Lee A.P."/>
            <person name="Johnson J."/>
            <person name="Dandona N."/>
            <person name="Viswanathan L.D."/>
            <person name="Tay A."/>
            <person name="Venter J.C."/>
            <person name="Strausberg R.L."/>
            <person name="Brenner S."/>
        </authorList>
    </citation>
    <scope>NUCLEOTIDE SEQUENCE [LARGE SCALE GENOMIC DNA]</scope>
</reference>
<dbReference type="InterPro" id="IPR001356">
    <property type="entry name" value="HD"/>
</dbReference>
<evidence type="ECO:0000313" key="15">
    <source>
        <dbReference type="Ensembl" id="ENSCMIP00000029806.1"/>
    </source>
</evidence>
<feature type="DNA-binding region" description="Homeobox" evidence="11">
    <location>
        <begin position="246"/>
        <end position="305"/>
    </location>
</feature>
<keyword evidence="3" id="KW-0217">Developmental protein</keyword>
<dbReference type="GeneTree" id="ENSGT00940000161457"/>
<evidence type="ECO:0000256" key="3">
    <source>
        <dbReference type="ARBA" id="ARBA00022473"/>
    </source>
</evidence>
<dbReference type="InterPro" id="IPR022067">
    <property type="entry name" value="HoxA13_N"/>
</dbReference>
<dbReference type="PROSITE" id="PS50071">
    <property type="entry name" value="HOMEOBOX_2"/>
    <property type="match status" value="1"/>
</dbReference>
<evidence type="ECO:0000256" key="5">
    <source>
        <dbReference type="ARBA" id="ARBA00023125"/>
    </source>
</evidence>
<evidence type="ECO:0000256" key="11">
    <source>
        <dbReference type="PROSITE-ProRule" id="PRU00108"/>
    </source>
</evidence>
<dbReference type="InterPro" id="IPR017970">
    <property type="entry name" value="Homeobox_CS"/>
</dbReference>
<comment type="function">
    <text evidence="10">Sequence-specific transcription factor that binds gene promoters and activates their transcription. Part of a developmental regulatory system that provides cells with specific positional identities on the anterior-posterior axis.</text>
</comment>
<dbReference type="InterPro" id="IPR051003">
    <property type="entry name" value="AP_axis_regulatory_Homeobox"/>
</dbReference>
<dbReference type="OrthoDB" id="6159439at2759"/>
<comment type="similarity">
    <text evidence="2">Belongs to the Abd-B homeobox family.</text>
</comment>
<dbReference type="SUPFAM" id="SSF46689">
    <property type="entry name" value="Homeodomain-like"/>
    <property type="match status" value="1"/>
</dbReference>
<dbReference type="PANTHER" id="PTHR45804">
    <property type="entry name" value="SEGMENTATION PROTEIN FUSHI TARAZU-LIKE PROTEIN"/>
    <property type="match status" value="1"/>
</dbReference>
<dbReference type="CDD" id="cd00086">
    <property type="entry name" value="homeodomain"/>
    <property type="match status" value="1"/>
</dbReference>
<reference evidence="15" key="5">
    <citation type="submission" date="2025-05" db="UniProtKB">
        <authorList>
            <consortium name="Ensembl"/>
        </authorList>
    </citation>
    <scope>IDENTIFICATION</scope>
</reference>
<protein>
    <recommendedName>
        <fullName evidence="9">Homeobox protein Hox-D13</fullName>
    </recommendedName>
</protein>
<keyword evidence="7" id="KW-0804">Transcription</keyword>
<evidence type="ECO:0000256" key="1">
    <source>
        <dbReference type="ARBA" id="ARBA00004123"/>
    </source>
</evidence>
<keyword evidence="4" id="KW-0805">Transcription regulation</keyword>
<keyword evidence="16" id="KW-1185">Reference proteome</keyword>
<reference evidence="16" key="4">
    <citation type="journal article" date="2014" name="Nature">
        <title>Elephant shark genome provides unique insights into gnathostome evolution.</title>
        <authorList>
            <consortium name="International Elephant Shark Genome Sequencing Consortium"/>
            <person name="Venkatesh B."/>
            <person name="Lee A.P."/>
            <person name="Ravi V."/>
            <person name="Maurya A.K."/>
            <person name="Lian M.M."/>
            <person name="Swann J.B."/>
            <person name="Ohta Y."/>
            <person name="Flajnik M.F."/>
            <person name="Sutoh Y."/>
            <person name="Kasahara M."/>
            <person name="Hoon S."/>
            <person name="Gangu V."/>
            <person name="Roy S.W."/>
            <person name="Irimia M."/>
            <person name="Korzh V."/>
            <person name="Kondrychyn I."/>
            <person name="Lim Z.W."/>
            <person name="Tay B.H."/>
            <person name="Tohari S."/>
            <person name="Kong K.W."/>
            <person name="Ho S."/>
            <person name="Lorente-Galdos B."/>
            <person name="Quilez J."/>
            <person name="Marques-Bonet T."/>
            <person name="Raney B.J."/>
            <person name="Ingham P.W."/>
            <person name="Tay A."/>
            <person name="Hillier L.W."/>
            <person name="Minx P."/>
            <person name="Boehm T."/>
            <person name="Wilson R.K."/>
            <person name="Brenner S."/>
            <person name="Warren W.C."/>
        </authorList>
    </citation>
    <scope>NUCLEOTIDE SEQUENCE [LARGE SCALE GENOMIC DNA]</scope>
</reference>
<organism evidence="14">
    <name type="scientific">Callorhinchus milii</name>
    <name type="common">Ghost shark</name>
    <dbReference type="NCBI Taxonomy" id="7868"/>
    <lineage>
        <taxon>Eukaryota</taxon>
        <taxon>Metazoa</taxon>
        <taxon>Chordata</taxon>
        <taxon>Craniata</taxon>
        <taxon>Vertebrata</taxon>
        <taxon>Chondrichthyes</taxon>
        <taxon>Holocephali</taxon>
        <taxon>Chimaeriformes</taxon>
        <taxon>Callorhinchidae</taxon>
        <taxon>Callorhinchus</taxon>
    </lineage>
</organism>
<dbReference type="GO" id="GO:0003677">
    <property type="term" value="F:DNA binding"/>
    <property type="evidence" value="ECO:0007669"/>
    <property type="project" value="UniProtKB-UniRule"/>
</dbReference>
<evidence type="ECO:0000256" key="2">
    <source>
        <dbReference type="ARBA" id="ARBA00006317"/>
    </source>
</evidence>
<dbReference type="GO" id="GO:0000981">
    <property type="term" value="F:DNA-binding transcription factor activity, RNA polymerase II-specific"/>
    <property type="evidence" value="ECO:0007669"/>
    <property type="project" value="InterPro"/>
</dbReference>
<name>C7B9G1_CALMI</name>
<feature type="domain" description="Homeobox" evidence="13">
    <location>
        <begin position="244"/>
        <end position="304"/>
    </location>
</feature>
<evidence type="ECO:0000256" key="7">
    <source>
        <dbReference type="ARBA" id="ARBA00023163"/>
    </source>
</evidence>
<dbReference type="InterPro" id="IPR009057">
    <property type="entry name" value="Homeodomain-like_sf"/>
</dbReference>
<dbReference type="Gene3D" id="1.10.10.60">
    <property type="entry name" value="Homeodomain-like"/>
    <property type="match status" value="1"/>
</dbReference>
<dbReference type="SMART" id="SM00389">
    <property type="entry name" value="HOX"/>
    <property type="match status" value="1"/>
</dbReference>
<keyword evidence="6 11" id="KW-0371">Homeobox</keyword>
<evidence type="ECO:0000313" key="14">
    <source>
        <dbReference type="EMBL" id="ACU32582.1"/>
    </source>
</evidence>
<dbReference type="OMA" id="TFANGWN"/>
<dbReference type="GO" id="GO:0005634">
    <property type="term" value="C:nucleus"/>
    <property type="evidence" value="ECO:0007669"/>
    <property type="project" value="UniProtKB-SubCell"/>
</dbReference>
<dbReference type="GeneID" id="103176477"/>
<accession>C7B9G1</accession>
<dbReference type="STRING" id="7868.ENSCMIP00000029806"/>
<proteinExistence type="inferred from homology"/>
<dbReference type="Pfam" id="PF00046">
    <property type="entry name" value="Homeodomain"/>
    <property type="match status" value="1"/>
</dbReference>
<keyword evidence="8 11" id="KW-0539">Nucleus</keyword>
<dbReference type="Pfam" id="PF12284">
    <property type="entry name" value="HoxA13_N"/>
    <property type="match status" value="1"/>
</dbReference>
<dbReference type="RefSeq" id="XP_007888237.1">
    <property type="nucleotide sequence ID" value="XM_007890046.1"/>
</dbReference>
<evidence type="ECO:0000313" key="16">
    <source>
        <dbReference type="Proteomes" id="UP000314986"/>
    </source>
</evidence>
<evidence type="ECO:0000256" key="4">
    <source>
        <dbReference type="ARBA" id="ARBA00023015"/>
    </source>
</evidence>
<comment type="subcellular location">
    <subcellularLocation>
        <location evidence="1 11 12">Nucleus</location>
    </subcellularLocation>
</comment>
<dbReference type="PANTHER" id="PTHR45804:SF4">
    <property type="entry name" value="HOMEOBOX PROTEIN HOX-D13"/>
    <property type="match status" value="1"/>
</dbReference>
<evidence type="ECO:0000256" key="8">
    <source>
        <dbReference type="ARBA" id="ARBA00023242"/>
    </source>
</evidence>
<dbReference type="EMBL" id="FJ824601">
    <property type="protein sequence ID" value="ACU32582.1"/>
    <property type="molecule type" value="Genomic_DNA"/>
</dbReference>
<gene>
    <name evidence="14" type="primary">HoxD13</name>
    <name evidence="15" type="synonym">LOC103176477</name>
</gene>
<evidence type="ECO:0000256" key="9">
    <source>
        <dbReference type="ARBA" id="ARBA00041102"/>
    </source>
</evidence>
<reference evidence="16" key="2">
    <citation type="journal article" date="2007" name="PLoS Biol.">
        <title>Survey sequencing and comparative analysis of the elephant shark (Callorhinchus milii) genome.</title>
        <authorList>
            <person name="Venkatesh B."/>
            <person name="Kirkness E.F."/>
            <person name="Loh Y.H."/>
            <person name="Halpern A.L."/>
            <person name="Lee A.P."/>
            <person name="Johnson J."/>
            <person name="Dandona N."/>
            <person name="Viswanathan L.D."/>
            <person name="Tay A."/>
            <person name="Venter J.C."/>
            <person name="Strausberg R.L."/>
            <person name="Brenner S."/>
        </authorList>
    </citation>
    <scope>NUCLEOTIDE SEQUENCE [LARGE SCALE GENOMIC DNA]</scope>
</reference>
<dbReference type="AlphaFoldDB" id="C7B9G1"/>
<keyword evidence="5 11" id="KW-0238">DNA-binding</keyword>
<evidence type="ECO:0000259" key="13">
    <source>
        <dbReference type="PROSITE" id="PS50071"/>
    </source>
</evidence>
<dbReference type="PROSITE" id="PS00027">
    <property type="entry name" value="HOMEOBOX_1"/>
    <property type="match status" value="1"/>
</dbReference>